<keyword evidence="2" id="KW-0472">Membrane</keyword>
<protein>
    <recommendedName>
        <fullName evidence="5">Adhesin domain-containing protein</fullName>
    </recommendedName>
</protein>
<evidence type="ECO:0000256" key="1">
    <source>
        <dbReference type="SAM" id="MobiDB-lite"/>
    </source>
</evidence>
<gene>
    <name evidence="3" type="ORF">BG011_003190</name>
</gene>
<feature type="compositionally biased region" description="Low complexity" evidence="1">
    <location>
        <begin position="70"/>
        <end position="84"/>
    </location>
</feature>
<feature type="compositionally biased region" description="Basic and acidic residues" evidence="1">
    <location>
        <begin position="58"/>
        <end position="69"/>
    </location>
</feature>
<keyword evidence="2" id="KW-0812">Transmembrane</keyword>
<proteinExistence type="predicted"/>
<sequence length="519" mass="56293">MAAFCNKNDNRSSSEYPPFCCVHVQGLESQPLLGHHHHSPQPDSVLHQPPQYYQQEQQGEHHISLDEKAGPSSSSPYSSASSSACLSKDCKKSKCKVWGRILALVLVGWLYYTFFHSSHCDYDQDCNHLNVNHGSHRGGLSSHDYCRDNAVDWDGPSTIVSTGANDYKLTLGKGNFGAQLHILTGPVSEPTLRISGKVSPDNGNDNGDRDDGNAVVVSDGDHKEFSRLGLHIEVAQASHGFEAQIWFEDRSAIDKKDGYKYRACASLNIELVLPENRDSFGSLVVHGDVLKLDAHGLQGIGFDHMDLSVNVGDVRTKDLIKADKFATYVNTGTAVVESVQVKTEGKALDVKTTSNTGRVILGVKTTSVSESIHKSNANTHRIEAATSTGAVQLDVQPSSSLSMDDKHLGHLEVRVHTSTGSIRNNIRLASSAQTLDLVAGSSVGSVESIISDEFLGHFDLQTRLGSARILTAQGSDSTLTYERKTRSSIVGTKVRQNQYGEGSIELRGATGRVALIFKK</sequence>
<keyword evidence="4" id="KW-1185">Reference proteome</keyword>
<evidence type="ECO:0008006" key="5">
    <source>
        <dbReference type="Google" id="ProtNLM"/>
    </source>
</evidence>
<evidence type="ECO:0000313" key="3">
    <source>
        <dbReference type="EMBL" id="KAG0258593.1"/>
    </source>
</evidence>
<dbReference type="EMBL" id="JAAAJA010000213">
    <property type="protein sequence ID" value="KAG0258593.1"/>
    <property type="molecule type" value="Genomic_DNA"/>
</dbReference>
<accession>A0A9P6Q3B0</accession>
<evidence type="ECO:0000256" key="2">
    <source>
        <dbReference type="SAM" id="Phobius"/>
    </source>
</evidence>
<dbReference type="OrthoDB" id="2386295at2759"/>
<feature type="region of interest" description="Disordered" evidence="1">
    <location>
        <begin position="53"/>
        <end position="84"/>
    </location>
</feature>
<feature type="transmembrane region" description="Helical" evidence="2">
    <location>
        <begin position="97"/>
        <end position="115"/>
    </location>
</feature>
<name>A0A9P6Q3B0_9FUNG</name>
<organism evidence="3 4">
    <name type="scientific">Mortierella polycephala</name>
    <dbReference type="NCBI Taxonomy" id="41804"/>
    <lineage>
        <taxon>Eukaryota</taxon>
        <taxon>Fungi</taxon>
        <taxon>Fungi incertae sedis</taxon>
        <taxon>Mucoromycota</taxon>
        <taxon>Mortierellomycotina</taxon>
        <taxon>Mortierellomycetes</taxon>
        <taxon>Mortierellales</taxon>
        <taxon>Mortierellaceae</taxon>
        <taxon>Mortierella</taxon>
    </lineage>
</organism>
<keyword evidence="2" id="KW-1133">Transmembrane helix</keyword>
<dbReference type="AlphaFoldDB" id="A0A9P6Q3B0"/>
<evidence type="ECO:0000313" key="4">
    <source>
        <dbReference type="Proteomes" id="UP000726737"/>
    </source>
</evidence>
<reference evidence="3" key="1">
    <citation type="journal article" date="2020" name="Fungal Divers.">
        <title>Resolving the Mortierellaceae phylogeny through synthesis of multi-gene phylogenetics and phylogenomics.</title>
        <authorList>
            <person name="Vandepol N."/>
            <person name="Liber J."/>
            <person name="Desiro A."/>
            <person name="Na H."/>
            <person name="Kennedy M."/>
            <person name="Barry K."/>
            <person name="Grigoriev I.V."/>
            <person name="Miller A.N."/>
            <person name="O'Donnell K."/>
            <person name="Stajich J.E."/>
            <person name="Bonito G."/>
        </authorList>
    </citation>
    <scope>NUCLEOTIDE SEQUENCE</scope>
    <source>
        <strain evidence="3">KOD948</strain>
    </source>
</reference>
<comment type="caution">
    <text evidence="3">The sequence shown here is derived from an EMBL/GenBank/DDBJ whole genome shotgun (WGS) entry which is preliminary data.</text>
</comment>
<dbReference type="Proteomes" id="UP000726737">
    <property type="component" value="Unassembled WGS sequence"/>
</dbReference>